<protein>
    <submittedName>
        <fullName evidence="3">Unnamed product</fullName>
    </submittedName>
</protein>
<feature type="region of interest" description="Disordered" evidence="1">
    <location>
        <begin position="53"/>
        <end position="104"/>
    </location>
</feature>
<accession>A0A090M530</accession>
<keyword evidence="4" id="KW-1185">Reference proteome</keyword>
<keyword evidence="2" id="KW-0472">Membrane</keyword>
<keyword evidence="2" id="KW-1133">Transmembrane helix</keyword>
<proteinExistence type="predicted"/>
<dbReference type="GeneID" id="9834093"/>
<dbReference type="AlphaFoldDB" id="A0A090M530"/>
<dbReference type="RefSeq" id="XP_003079077.2">
    <property type="nucleotide sequence ID" value="XM_003079029.2"/>
</dbReference>
<organism evidence="3 4">
    <name type="scientific">Ostreococcus tauri</name>
    <name type="common">Marine green alga</name>
    <dbReference type="NCBI Taxonomy" id="70448"/>
    <lineage>
        <taxon>Eukaryota</taxon>
        <taxon>Viridiplantae</taxon>
        <taxon>Chlorophyta</taxon>
        <taxon>Mamiellophyceae</taxon>
        <taxon>Mamiellales</taxon>
        <taxon>Bathycoccaceae</taxon>
        <taxon>Ostreococcus</taxon>
    </lineage>
</organism>
<evidence type="ECO:0000256" key="2">
    <source>
        <dbReference type="SAM" id="Phobius"/>
    </source>
</evidence>
<evidence type="ECO:0000313" key="4">
    <source>
        <dbReference type="Proteomes" id="UP000009170"/>
    </source>
</evidence>
<dbReference type="KEGG" id="ota:OT_ostta04g05440"/>
<feature type="transmembrane region" description="Helical" evidence="2">
    <location>
        <begin position="25"/>
        <end position="45"/>
    </location>
</feature>
<dbReference type="InParanoid" id="A0A090M530"/>
<name>A0A090M530_OSTTA</name>
<keyword evidence="2" id="KW-0812">Transmembrane</keyword>
<evidence type="ECO:0000313" key="3">
    <source>
        <dbReference type="EMBL" id="CEF97787.1"/>
    </source>
</evidence>
<feature type="compositionally biased region" description="Basic and acidic residues" evidence="1">
    <location>
        <begin position="79"/>
        <end position="88"/>
    </location>
</feature>
<gene>
    <name evidence="3" type="ORF">OT_ostta04g05440</name>
</gene>
<reference evidence="4" key="1">
    <citation type="journal article" date="2006" name="Proc. Natl. Acad. Sci. U.S.A.">
        <title>Genome analysis of the smallest free-living eukaryote Ostreococcus tauri unveils many unique features.</title>
        <authorList>
            <person name="Derelle E."/>
            <person name="Ferraz C."/>
            <person name="Rombauts S."/>
            <person name="Rouze P."/>
            <person name="Worden A.Z."/>
            <person name="Robbens S."/>
            <person name="Partensky F."/>
            <person name="Degroeve S."/>
            <person name="Echeynie S."/>
            <person name="Cooke R."/>
            <person name="Saeys Y."/>
            <person name="Wuyts J."/>
            <person name="Jabbari K."/>
            <person name="Bowler C."/>
            <person name="Panaud O."/>
            <person name="Piegu B."/>
            <person name="Ball S.G."/>
            <person name="Ral J.-P."/>
            <person name="Bouget F.-Y."/>
            <person name="Piganeau G."/>
            <person name="De Baets B."/>
            <person name="Picard A."/>
            <person name="Delseny M."/>
            <person name="Demaille J."/>
            <person name="Van de Peer Y."/>
            <person name="Moreau H."/>
        </authorList>
    </citation>
    <scope>NUCLEOTIDE SEQUENCE [LARGE SCALE GENOMIC DNA]</scope>
    <source>
        <strain evidence="4">OTTH 0595 / CCAP 157/2 / RCC745</strain>
    </source>
</reference>
<comment type="caution">
    <text evidence="3">The sequence shown here is derived from an EMBL/GenBank/DDBJ whole genome shotgun (WGS) entry which is preliminary data.</text>
</comment>
<evidence type="ECO:0000256" key="1">
    <source>
        <dbReference type="SAM" id="MobiDB-lite"/>
    </source>
</evidence>
<dbReference type="Proteomes" id="UP000009170">
    <property type="component" value="Unassembled WGS sequence"/>
</dbReference>
<sequence>MVHLSRPHTIHDDYAATRGLRRSNAGVVTTFCVLSGVASVMYAYIARRRAGTAATAATANPSARSKTYDGTRSRKHRDTWRSTWDKGTPRQYVKNLQHDPAGKQ</sequence>
<dbReference type="EMBL" id="CAID01000004">
    <property type="protein sequence ID" value="CEF97787.1"/>
    <property type="molecule type" value="Genomic_DNA"/>
</dbReference>
<reference evidence="3 4" key="2">
    <citation type="journal article" date="2014" name="BMC Genomics">
        <title>An improved genome of the model marine alga Ostreococcus tauri unfolds by assessing Illumina de novo assemblies.</title>
        <authorList>
            <person name="Blanc-Mathieu R."/>
            <person name="Verhelst B."/>
            <person name="Derelle E."/>
            <person name="Rombauts S."/>
            <person name="Bouget F.Y."/>
            <person name="Carre I."/>
            <person name="Chateau A."/>
            <person name="Eyre-Walker A."/>
            <person name="Grimsley N."/>
            <person name="Moreau H."/>
            <person name="Piegu B."/>
            <person name="Rivals E."/>
            <person name="Schackwitz W."/>
            <person name="Van de Peer Y."/>
            <person name="Piganeau G."/>
        </authorList>
    </citation>
    <scope>NUCLEOTIDE SEQUENCE [LARGE SCALE GENOMIC DNA]</scope>
    <source>
        <strain evidence="4">OTTH 0595 / CCAP 157/2 / RCC745</strain>
    </source>
</reference>